<dbReference type="Gene3D" id="3.90.950.10">
    <property type="match status" value="1"/>
</dbReference>
<protein>
    <recommendedName>
        <fullName evidence="3">Nucleoside triphosphate pyrophosphatase</fullName>
        <ecNumber evidence="3">3.6.1.9</ecNumber>
    </recommendedName>
    <alternativeName>
        <fullName evidence="3">Nucleotide pyrophosphatase</fullName>
        <shortName evidence="3">Nucleotide PPase</shortName>
    </alternativeName>
</protein>
<dbReference type="GO" id="GO:0005737">
    <property type="term" value="C:cytoplasm"/>
    <property type="evidence" value="ECO:0007669"/>
    <property type="project" value="UniProtKB-SubCell"/>
</dbReference>
<dbReference type="PANTHER" id="PTHR43213:SF5">
    <property type="entry name" value="BIFUNCTIONAL DTTP_UTP PYROPHOSPHATASE_METHYLTRANSFERASE PROTEIN-RELATED"/>
    <property type="match status" value="1"/>
</dbReference>
<dbReference type="CDD" id="cd00555">
    <property type="entry name" value="Maf"/>
    <property type="match status" value="1"/>
</dbReference>
<dbReference type="PIRSF" id="PIRSF006305">
    <property type="entry name" value="Maf"/>
    <property type="match status" value="1"/>
</dbReference>
<dbReference type="GO" id="GO:0047429">
    <property type="term" value="F:nucleoside triphosphate diphosphatase activity"/>
    <property type="evidence" value="ECO:0007669"/>
    <property type="project" value="UniProtKB-EC"/>
</dbReference>
<comment type="catalytic activity">
    <reaction evidence="3">
        <text>a ribonucleoside 5'-triphosphate + H2O = a ribonucleoside 5'-phosphate + diphosphate + H(+)</text>
        <dbReference type="Rhea" id="RHEA:23996"/>
        <dbReference type="ChEBI" id="CHEBI:15377"/>
        <dbReference type="ChEBI" id="CHEBI:15378"/>
        <dbReference type="ChEBI" id="CHEBI:33019"/>
        <dbReference type="ChEBI" id="CHEBI:58043"/>
        <dbReference type="ChEBI" id="CHEBI:61557"/>
        <dbReference type="EC" id="3.6.1.9"/>
    </reaction>
</comment>
<keyword evidence="2 3" id="KW-0378">Hydrolase</keyword>
<dbReference type="Pfam" id="PF02545">
    <property type="entry name" value="Maf"/>
    <property type="match status" value="1"/>
</dbReference>
<accession>A0A2A9D1Y3</accession>
<dbReference type="Proteomes" id="UP000224915">
    <property type="component" value="Unassembled WGS sequence"/>
</dbReference>
<dbReference type="SUPFAM" id="SSF52972">
    <property type="entry name" value="ITPase-like"/>
    <property type="match status" value="1"/>
</dbReference>
<dbReference type="NCBIfam" id="TIGR00172">
    <property type="entry name" value="maf"/>
    <property type="match status" value="1"/>
</dbReference>
<comment type="catalytic activity">
    <reaction evidence="3">
        <text>a 2'-deoxyribonucleoside 5'-triphosphate + H2O = a 2'-deoxyribonucleoside 5'-phosphate + diphosphate + H(+)</text>
        <dbReference type="Rhea" id="RHEA:44644"/>
        <dbReference type="ChEBI" id="CHEBI:15377"/>
        <dbReference type="ChEBI" id="CHEBI:15378"/>
        <dbReference type="ChEBI" id="CHEBI:33019"/>
        <dbReference type="ChEBI" id="CHEBI:61560"/>
        <dbReference type="ChEBI" id="CHEBI:65317"/>
        <dbReference type="EC" id="3.6.1.9"/>
    </reaction>
</comment>
<gene>
    <name evidence="4" type="ORF">ATL40_1979</name>
</gene>
<feature type="active site" description="Proton acceptor" evidence="3">
    <location>
        <position position="85"/>
    </location>
</feature>
<dbReference type="EC" id="3.6.1.9" evidence="3"/>
<dbReference type="InterPro" id="IPR003697">
    <property type="entry name" value="Maf-like"/>
</dbReference>
<comment type="similarity">
    <text evidence="3">Belongs to the Maf family.</text>
</comment>
<evidence type="ECO:0000256" key="3">
    <source>
        <dbReference type="HAMAP-Rule" id="MF_00528"/>
    </source>
</evidence>
<evidence type="ECO:0000313" key="4">
    <source>
        <dbReference type="EMBL" id="PFG20381.1"/>
    </source>
</evidence>
<evidence type="ECO:0000256" key="2">
    <source>
        <dbReference type="ARBA" id="ARBA00022801"/>
    </source>
</evidence>
<dbReference type="AlphaFoldDB" id="A0A2A9D1Y3"/>
<reference evidence="4 5" key="1">
    <citation type="submission" date="2017-10" db="EMBL/GenBank/DDBJ databases">
        <title>Sequencing the genomes of 1000 actinobacteria strains.</title>
        <authorList>
            <person name="Klenk H.-P."/>
        </authorList>
    </citation>
    <scope>NUCLEOTIDE SEQUENCE [LARGE SCALE GENOMIC DNA]</scope>
    <source>
        <strain evidence="4 5">DSM 21801</strain>
    </source>
</reference>
<keyword evidence="3" id="KW-0963">Cytoplasm</keyword>
<dbReference type="OrthoDB" id="3527985at2"/>
<proteinExistence type="inferred from homology"/>
<comment type="function">
    <text evidence="3">Nucleoside triphosphate pyrophosphatase. May have a dual role in cell division arrest and in preventing the incorporation of modified nucleotides into cellular nucleic acids.</text>
</comment>
<organism evidence="4 5">
    <name type="scientific">Serinibacter salmoneus</name>
    <dbReference type="NCBI Taxonomy" id="556530"/>
    <lineage>
        <taxon>Bacteria</taxon>
        <taxon>Bacillati</taxon>
        <taxon>Actinomycetota</taxon>
        <taxon>Actinomycetes</taxon>
        <taxon>Micrococcales</taxon>
        <taxon>Beutenbergiaceae</taxon>
        <taxon>Serinibacter</taxon>
    </lineage>
</organism>
<dbReference type="PANTHER" id="PTHR43213">
    <property type="entry name" value="BIFUNCTIONAL DTTP/UTP PYROPHOSPHATASE/METHYLTRANSFERASE PROTEIN-RELATED"/>
    <property type="match status" value="1"/>
</dbReference>
<comment type="subcellular location">
    <subcellularLocation>
        <location evidence="3">Cytoplasm</location>
    </subcellularLocation>
</comment>
<sequence>MRLVLASASPARAALLRAAGIEPIIEVSAVQEDAVIAARRAAGTDPGVAEQVLLLARAKAQDVATRLGHPVAGTAAQAPLVLGCDSLLEVDGVARGKPHTPERAREWWRTVSGRSGVLHTGHHLCLGDHRAEAVSSTTVHFAELGPEEVDAYVATGEPLQVAGAFTIDGLGGAFIERIEGDHHGVVGLSLPLLRTLVSRLGIPYPALWTGTIHGATNDG</sequence>
<dbReference type="InterPro" id="IPR029001">
    <property type="entry name" value="ITPase-like_fam"/>
</dbReference>
<comment type="caution">
    <text evidence="3">Lacks conserved residue(s) required for the propagation of feature annotation.</text>
</comment>
<dbReference type="RefSeq" id="WP_098469373.1">
    <property type="nucleotide sequence ID" value="NZ_PDJD01000001.1"/>
</dbReference>
<comment type="caution">
    <text evidence="4">The sequence shown here is derived from an EMBL/GenBank/DDBJ whole genome shotgun (WGS) entry which is preliminary data.</text>
</comment>
<keyword evidence="5" id="KW-1185">Reference proteome</keyword>
<dbReference type="EMBL" id="PDJD01000001">
    <property type="protein sequence ID" value="PFG20381.1"/>
    <property type="molecule type" value="Genomic_DNA"/>
</dbReference>
<evidence type="ECO:0000313" key="5">
    <source>
        <dbReference type="Proteomes" id="UP000224915"/>
    </source>
</evidence>
<keyword evidence="3" id="KW-0546">Nucleotide metabolism</keyword>
<name>A0A2A9D1Y3_9MICO</name>
<evidence type="ECO:0000256" key="1">
    <source>
        <dbReference type="ARBA" id="ARBA00001968"/>
    </source>
</evidence>
<dbReference type="GO" id="GO:0009117">
    <property type="term" value="P:nucleotide metabolic process"/>
    <property type="evidence" value="ECO:0007669"/>
    <property type="project" value="UniProtKB-KW"/>
</dbReference>
<dbReference type="HAMAP" id="MF_00528">
    <property type="entry name" value="Maf"/>
    <property type="match status" value="1"/>
</dbReference>
<comment type="cofactor">
    <cofactor evidence="1 3">
        <name>a divalent metal cation</name>
        <dbReference type="ChEBI" id="CHEBI:60240"/>
    </cofactor>
</comment>